<name>A0A2Y9BHB1_9FIRM</name>
<keyword evidence="8" id="KW-0472">Membrane</keyword>
<feature type="transmembrane region" description="Helical" evidence="8">
    <location>
        <begin position="14"/>
        <end position="34"/>
    </location>
</feature>
<keyword evidence="8" id="KW-1133">Transmembrane helix</keyword>
<evidence type="ECO:0000256" key="2">
    <source>
        <dbReference type="ARBA" id="ARBA00004370"/>
    </source>
</evidence>
<evidence type="ECO:0000313" key="12">
    <source>
        <dbReference type="Proteomes" id="UP000245845"/>
    </source>
</evidence>
<dbReference type="PANTHER" id="PTHR34220:SF7">
    <property type="entry name" value="SENSOR HISTIDINE KINASE YPDA"/>
    <property type="match status" value="1"/>
</dbReference>
<dbReference type="PROSITE" id="PS50885">
    <property type="entry name" value="HAMP"/>
    <property type="match status" value="1"/>
</dbReference>
<evidence type="ECO:0000256" key="1">
    <source>
        <dbReference type="ARBA" id="ARBA00000085"/>
    </source>
</evidence>
<dbReference type="EC" id="2.7.13.3" evidence="3"/>
<protein>
    <recommendedName>
        <fullName evidence="3">histidine kinase</fullName>
        <ecNumber evidence="3">2.7.13.3</ecNumber>
    </recommendedName>
</protein>
<keyword evidence="12" id="KW-1185">Reference proteome</keyword>
<comment type="subcellular location">
    <subcellularLocation>
        <location evidence="2">Membrane</location>
    </subcellularLocation>
</comment>
<dbReference type="SUPFAM" id="SSF158472">
    <property type="entry name" value="HAMP domain-like"/>
    <property type="match status" value="1"/>
</dbReference>
<dbReference type="RefSeq" id="WP_109732651.1">
    <property type="nucleotide sequence ID" value="NZ_BAAACK010000025.1"/>
</dbReference>
<dbReference type="InterPro" id="IPR003594">
    <property type="entry name" value="HATPase_dom"/>
</dbReference>
<gene>
    <name evidence="11" type="ORF">A8806_11260</name>
</gene>
<feature type="domain" description="Histidine kinase" evidence="9">
    <location>
        <begin position="387"/>
        <end position="493"/>
    </location>
</feature>
<evidence type="ECO:0000259" key="9">
    <source>
        <dbReference type="PROSITE" id="PS50109"/>
    </source>
</evidence>
<evidence type="ECO:0000256" key="6">
    <source>
        <dbReference type="ARBA" id="ARBA00022777"/>
    </source>
</evidence>
<comment type="catalytic activity">
    <reaction evidence="1">
        <text>ATP + protein L-histidine = ADP + protein N-phospho-L-histidine.</text>
        <dbReference type="EC" id="2.7.13.3"/>
    </reaction>
</comment>
<dbReference type="SUPFAM" id="SSF55874">
    <property type="entry name" value="ATPase domain of HSP90 chaperone/DNA topoisomerase II/histidine kinase"/>
    <property type="match status" value="1"/>
</dbReference>
<keyword evidence="7" id="KW-0902">Two-component regulatory system</keyword>
<evidence type="ECO:0000256" key="3">
    <source>
        <dbReference type="ARBA" id="ARBA00012438"/>
    </source>
</evidence>
<evidence type="ECO:0000313" key="11">
    <source>
        <dbReference type="EMBL" id="PWJ23815.1"/>
    </source>
</evidence>
<dbReference type="GO" id="GO:0000155">
    <property type="term" value="F:phosphorelay sensor kinase activity"/>
    <property type="evidence" value="ECO:0007669"/>
    <property type="project" value="InterPro"/>
</dbReference>
<dbReference type="Pfam" id="PF06580">
    <property type="entry name" value="His_kinase"/>
    <property type="match status" value="1"/>
</dbReference>
<dbReference type="InterPro" id="IPR003660">
    <property type="entry name" value="HAMP_dom"/>
</dbReference>
<dbReference type="PANTHER" id="PTHR34220">
    <property type="entry name" value="SENSOR HISTIDINE KINASE YPDA"/>
    <property type="match status" value="1"/>
</dbReference>
<dbReference type="Pfam" id="PF00672">
    <property type="entry name" value="HAMP"/>
    <property type="match status" value="1"/>
</dbReference>
<dbReference type="PROSITE" id="PS50109">
    <property type="entry name" value="HIS_KIN"/>
    <property type="match status" value="1"/>
</dbReference>
<dbReference type="InterPro" id="IPR005467">
    <property type="entry name" value="His_kinase_dom"/>
</dbReference>
<organism evidence="11 12">
    <name type="scientific">Faecalicatena orotica</name>
    <dbReference type="NCBI Taxonomy" id="1544"/>
    <lineage>
        <taxon>Bacteria</taxon>
        <taxon>Bacillati</taxon>
        <taxon>Bacillota</taxon>
        <taxon>Clostridia</taxon>
        <taxon>Lachnospirales</taxon>
        <taxon>Lachnospiraceae</taxon>
        <taxon>Faecalicatena</taxon>
    </lineage>
</organism>
<evidence type="ECO:0000256" key="7">
    <source>
        <dbReference type="ARBA" id="ARBA00023012"/>
    </source>
</evidence>
<dbReference type="InterPro" id="IPR050640">
    <property type="entry name" value="Bact_2-comp_sensor_kinase"/>
</dbReference>
<dbReference type="Pfam" id="PF02518">
    <property type="entry name" value="HATPase_c"/>
    <property type="match status" value="1"/>
</dbReference>
<dbReference type="AlphaFoldDB" id="A0A2Y9BHB1"/>
<proteinExistence type="predicted"/>
<evidence type="ECO:0000256" key="8">
    <source>
        <dbReference type="SAM" id="Phobius"/>
    </source>
</evidence>
<dbReference type="Gene3D" id="6.10.340.10">
    <property type="match status" value="1"/>
</dbReference>
<keyword evidence="6 11" id="KW-0418">Kinase</keyword>
<dbReference type="InterPro" id="IPR036890">
    <property type="entry name" value="HATPase_C_sf"/>
</dbReference>
<dbReference type="InterPro" id="IPR010559">
    <property type="entry name" value="Sig_transdc_His_kin_internal"/>
</dbReference>
<dbReference type="SMART" id="SM00387">
    <property type="entry name" value="HATPase_c"/>
    <property type="match status" value="1"/>
</dbReference>
<feature type="domain" description="HAMP" evidence="10">
    <location>
        <begin position="224"/>
        <end position="276"/>
    </location>
</feature>
<dbReference type="SMART" id="SM00304">
    <property type="entry name" value="HAMP"/>
    <property type="match status" value="1"/>
</dbReference>
<evidence type="ECO:0000259" key="10">
    <source>
        <dbReference type="PROSITE" id="PS50885"/>
    </source>
</evidence>
<accession>A0A2Y9BHB1</accession>
<dbReference type="EMBL" id="QGDL01000012">
    <property type="protein sequence ID" value="PWJ23815.1"/>
    <property type="molecule type" value="Genomic_DNA"/>
</dbReference>
<dbReference type="Gene3D" id="3.30.565.10">
    <property type="entry name" value="Histidine kinase-like ATPase, C-terminal domain"/>
    <property type="match status" value="1"/>
</dbReference>
<evidence type="ECO:0000256" key="5">
    <source>
        <dbReference type="ARBA" id="ARBA00022679"/>
    </source>
</evidence>
<dbReference type="OrthoDB" id="9809348at2"/>
<dbReference type="CDD" id="cd06225">
    <property type="entry name" value="HAMP"/>
    <property type="match status" value="1"/>
</dbReference>
<keyword evidence="4" id="KW-0597">Phosphoprotein</keyword>
<keyword evidence="5" id="KW-0808">Transferase</keyword>
<comment type="caution">
    <text evidence="11">The sequence shown here is derived from an EMBL/GenBank/DDBJ whole genome shotgun (WGS) entry which is preliminary data.</text>
</comment>
<sequence length="498" mass="56537">MKKHGKSLTLNKRIALIPCSVFLPMLLVVVYLAVTLIRSADAYSAITESVMYANFYSKEFKERMDYSMYLAVIGSKTTEELGDGKTTINGVVTVDPYKYIEELSDVCDELSDMATASINRKKIIQVNNSLKSLNKCVTELERMITDNVSYDEKMDYLDENIRGRSGLTTVIQGALQEYVYNETKNFDQAKDELRLKTRNAVEMTIIALCITAVIAIGLSILAVRSVTRPIKKLCSQTRKVAKGDFTAKTKIETVDEISVLTDSFNDMTAEIGVLVDNIKKQEKNLRITESRLMQAQINPHFLYNTLDAIIWLAEEKKTDDVVSMVNSLSEFFRTTLSKGKDYITVKEEKSHVESYLEIQQYRYQDIMDYEIDIAEEIYPYMIPKLTLQPLVENALYHGIKNKRGKGTIRITGWKEGERIYLKVSDNGIGMSEQALDKLRRSMYGINGEVDESGFGLANVNQRLQYYYGEEYGVFFESEENAGTEATVIIRAKNIAPLS</sequence>
<reference evidence="11 12" key="1">
    <citation type="submission" date="2018-05" db="EMBL/GenBank/DDBJ databases">
        <title>The Hungate 1000. A catalogue of reference genomes from the rumen microbiome.</title>
        <authorList>
            <person name="Kelly W."/>
        </authorList>
    </citation>
    <scope>NUCLEOTIDE SEQUENCE [LARGE SCALE GENOMIC DNA]</scope>
    <source>
        <strain evidence="11 12">NLAE-zl-C242</strain>
    </source>
</reference>
<feature type="transmembrane region" description="Helical" evidence="8">
    <location>
        <begin position="200"/>
        <end position="223"/>
    </location>
</feature>
<keyword evidence="8" id="KW-0812">Transmembrane</keyword>
<evidence type="ECO:0000256" key="4">
    <source>
        <dbReference type="ARBA" id="ARBA00022553"/>
    </source>
</evidence>
<dbReference type="Proteomes" id="UP000245845">
    <property type="component" value="Unassembled WGS sequence"/>
</dbReference>
<dbReference type="GO" id="GO:0016020">
    <property type="term" value="C:membrane"/>
    <property type="evidence" value="ECO:0007669"/>
    <property type="project" value="UniProtKB-SubCell"/>
</dbReference>